<keyword evidence="1" id="KW-0472">Membrane</keyword>
<sequence length="107" mass="11496">MTQDIQSVVGVFLVSMKSTFVQPCMRTEGYHGEDKAVAAPRLMKALLSCLLWLAMVVCVAAQYGYYGNPYYGGYYGGYYPYYRPYNPVGGAIRGALTGAVLGGLAGG</sequence>
<dbReference type="Proteomes" id="UP000050761">
    <property type="component" value="Unassembled WGS sequence"/>
</dbReference>
<feature type="transmembrane region" description="Helical" evidence="1">
    <location>
        <begin position="45"/>
        <end position="65"/>
    </location>
</feature>
<protein>
    <submittedName>
        <fullName evidence="4">Secreted protein</fullName>
    </submittedName>
</protein>
<reference evidence="4" key="2">
    <citation type="submission" date="2019-09" db="UniProtKB">
        <authorList>
            <consortium name="WormBaseParasite"/>
        </authorList>
    </citation>
    <scope>IDENTIFICATION</scope>
</reference>
<keyword evidence="1" id="KW-1133">Transmembrane helix</keyword>
<dbReference type="EMBL" id="UZAH01028302">
    <property type="protein sequence ID" value="VDO99189.1"/>
    <property type="molecule type" value="Genomic_DNA"/>
</dbReference>
<evidence type="ECO:0000313" key="4">
    <source>
        <dbReference type="WBParaSite" id="HPBE_0001430201-mRNA-1"/>
    </source>
</evidence>
<dbReference type="WBParaSite" id="HPBE_0001430201-mRNA-1">
    <property type="protein sequence ID" value="HPBE_0001430201-mRNA-1"/>
    <property type="gene ID" value="HPBE_0001430201"/>
</dbReference>
<evidence type="ECO:0000256" key="1">
    <source>
        <dbReference type="SAM" id="Phobius"/>
    </source>
</evidence>
<name>A0A3P8A7L5_HELPZ</name>
<keyword evidence="1" id="KW-0812">Transmembrane</keyword>
<keyword evidence="3" id="KW-1185">Reference proteome</keyword>
<organism evidence="2">
    <name type="scientific">Heligmosomoides polygyrus</name>
    <name type="common">Parasitic roundworm</name>
    <dbReference type="NCBI Taxonomy" id="6339"/>
    <lineage>
        <taxon>Eukaryota</taxon>
        <taxon>Metazoa</taxon>
        <taxon>Ecdysozoa</taxon>
        <taxon>Nematoda</taxon>
        <taxon>Chromadorea</taxon>
        <taxon>Rhabditida</taxon>
        <taxon>Rhabditina</taxon>
        <taxon>Rhabditomorpha</taxon>
        <taxon>Strongyloidea</taxon>
        <taxon>Heligmosomidae</taxon>
        <taxon>Heligmosomoides</taxon>
    </lineage>
</organism>
<dbReference type="AlphaFoldDB" id="A0A3P8A7L5"/>
<feature type="transmembrane region" description="Helical" evidence="1">
    <location>
        <begin position="85"/>
        <end position="105"/>
    </location>
</feature>
<accession>A0A3P8A7L5</accession>
<proteinExistence type="predicted"/>
<reference evidence="2 3" key="1">
    <citation type="submission" date="2018-11" db="EMBL/GenBank/DDBJ databases">
        <authorList>
            <consortium name="Pathogen Informatics"/>
        </authorList>
    </citation>
    <scope>NUCLEOTIDE SEQUENCE [LARGE SCALE GENOMIC DNA]</scope>
</reference>
<evidence type="ECO:0000313" key="2">
    <source>
        <dbReference type="EMBL" id="VDO99189.1"/>
    </source>
</evidence>
<evidence type="ECO:0000313" key="3">
    <source>
        <dbReference type="Proteomes" id="UP000050761"/>
    </source>
</evidence>
<gene>
    <name evidence="2" type="ORF">HPBE_LOCUS14303</name>
</gene>